<dbReference type="AlphaFoldDB" id="A0A5F9DTY5"/>
<accession>A0A5F9DTY5</accession>
<evidence type="ECO:0000256" key="8">
    <source>
        <dbReference type="SAM" id="SignalP"/>
    </source>
</evidence>
<feature type="signal peptide" evidence="8">
    <location>
        <begin position="1"/>
        <end position="21"/>
    </location>
</feature>
<keyword evidence="7" id="KW-1015">Disulfide bond</keyword>
<keyword evidence="6 8" id="KW-0732">Signal</keyword>
<keyword evidence="5" id="KW-0789">Thiol protease inhibitor</keyword>
<protein>
    <recommendedName>
        <fullName evidence="11">Cystatin domain-containing protein</fullName>
    </recommendedName>
</protein>
<dbReference type="Ensembl" id="ENSOCUT00000049478.1">
    <property type="protein sequence ID" value="ENSOCUP00000049392.1"/>
    <property type="gene ID" value="ENSOCUG00000032359.1"/>
</dbReference>
<feature type="chain" id="PRO_5023939725" description="Cystatin domain-containing protein" evidence="8">
    <location>
        <begin position="22"/>
        <end position="134"/>
    </location>
</feature>
<reference evidence="9" key="3">
    <citation type="submission" date="2025-09" db="UniProtKB">
        <authorList>
            <consortium name="Ensembl"/>
        </authorList>
    </citation>
    <scope>IDENTIFICATION</scope>
    <source>
        <strain evidence="9">Thorbecke</strain>
    </source>
</reference>
<dbReference type="Proteomes" id="UP000001811">
    <property type="component" value="Unplaced"/>
</dbReference>
<reference evidence="9" key="2">
    <citation type="submission" date="2025-08" db="UniProtKB">
        <authorList>
            <consortium name="Ensembl"/>
        </authorList>
    </citation>
    <scope>IDENTIFICATION</scope>
    <source>
        <strain evidence="9">Thorbecke</strain>
    </source>
</reference>
<evidence type="ECO:0000313" key="10">
    <source>
        <dbReference type="Proteomes" id="UP000001811"/>
    </source>
</evidence>
<dbReference type="PANTHER" id="PTHR47393:SF1">
    <property type="entry name" value="CYSTATIN-12"/>
    <property type="match status" value="1"/>
</dbReference>
<evidence type="ECO:0000256" key="2">
    <source>
        <dbReference type="ARBA" id="ARBA00009403"/>
    </source>
</evidence>
<name>A0A5F9DTY5_RABIT</name>
<dbReference type="InParanoid" id="A0A5F9DTY5"/>
<evidence type="ECO:0000313" key="9">
    <source>
        <dbReference type="Ensembl" id="ENSOCUP00000049392.1"/>
    </source>
</evidence>
<proteinExistence type="inferred from homology"/>
<comment type="similarity">
    <text evidence="2">Belongs to the cystatin family.</text>
</comment>
<comment type="subcellular location">
    <subcellularLocation>
        <location evidence="1">Secreted</location>
    </subcellularLocation>
</comment>
<evidence type="ECO:0000256" key="1">
    <source>
        <dbReference type="ARBA" id="ARBA00004613"/>
    </source>
</evidence>
<dbReference type="PANTHER" id="PTHR47393">
    <property type="entry name" value="CYSTATIN-12-RELATED"/>
    <property type="match status" value="1"/>
</dbReference>
<keyword evidence="4" id="KW-0646">Protease inhibitor</keyword>
<reference evidence="9 10" key="1">
    <citation type="journal article" date="2011" name="Nature">
        <title>A high-resolution map of human evolutionary constraint using 29 mammals.</title>
        <authorList>
            <person name="Lindblad-Toh K."/>
            <person name="Garber M."/>
            <person name="Zuk O."/>
            <person name="Lin M.F."/>
            <person name="Parker B.J."/>
            <person name="Washietl S."/>
            <person name="Kheradpour P."/>
            <person name="Ernst J."/>
            <person name="Jordan G."/>
            <person name="Mauceli E."/>
            <person name="Ward L.D."/>
            <person name="Lowe C.B."/>
            <person name="Holloway A.K."/>
            <person name="Clamp M."/>
            <person name="Gnerre S."/>
            <person name="Alfoldi J."/>
            <person name="Beal K."/>
            <person name="Chang J."/>
            <person name="Clawson H."/>
            <person name="Cuff J."/>
            <person name="Di Palma F."/>
            <person name="Fitzgerald S."/>
            <person name="Flicek P."/>
            <person name="Guttman M."/>
            <person name="Hubisz M.J."/>
            <person name="Jaffe D.B."/>
            <person name="Jungreis I."/>
            <person name="Kent W.J."/>
            <person name="Kostka D."/>
            <person name="Lara M."/>
            <person name="Martins A.L."/>
            <person name="Massingham T."/>
            <person name="Moltke I."/>
            <person name="Raney B.J."/>
            <person name="Rasmussen M.D."/>
            <person name="Robinson J."/>
            <person name="Stark A."/>
            <person name="Vilella A.J."/>
            <person name="Wen J."/>
            <person name="Xie X."/>
            <person name="Zody M.C."/>
            <person name="Baldwin J."/>
            <person name="Bloom T."/>
            <person name="Chin C.W."/>
            <person name="Heiman D."/>
            <person name="Nicol R."/>
            <person name="Nusbaum C."/>
            <person name="Young S."/>
            <person name="Wilkinson J."/>
            <person name="Worley K.C."/>
            <person name="Kovar C.L."/>
            <person name="Muzny D.M."/>
            <person name="Gibbs R.A."/>
            <person name="Cree A."/>
            <person name="Dihn H.H."/>
            <person name="Fowler G."/>
            <person name="Jhangiani S."/>
            <person name="Joshi V."/>
            <person name="Lee S."/>
            <person name="Lewis L.R."/>
            <person name="Nazareth L.V."/>
            <person name="Okwuonu G."/>
            <person name="Santibanez J."/>
            <person name="Warren W.C."/>
            <person name="Mardis E.R."/>
            <person name="Weinstock G.M."/>
            <person name="Wilson R.K."/>
            <person name="Delehaunty K."/>
            <person name="Dooling D."/>
            <person name="Fronik C."/>
            <person name="Fulton L."/>
            <person name="Fulton B."/>
            <person name="Graves T."/>
            <person name="Minx P."/>
            <person name="Sodergren E."/>
            <person name="Birney E."/>
            <person name="Margulies E.H."/>
            <person name="Herrero J."/>
            <person name="Green E.D."/>
            <person name="Haussler D."/>
            <person name="Siepel A."/>
            <person name="Goldman N."/>
            <person name="Pollard K.S."/>
            <person name="Pedersen J.S."/>
            <person name="Lander E.S."/>
            <person name="Kellis M."/>
        </authorList>
    </citation>
    <scope>NUCLEOTIDE SEQUENCE [LARGE SCALE GENOMIC DNA]</scope>
    <source>
        <strain evidence="10">Thorbecke</strain>
    </source>
</reference>
<dbReference type="Bgee" id="ENSOCUG00000032359">
    <property type="expression patterns" value="Expressed in testis"/>
</dbReference>
<evidence type="ECO:0008006" key="11">
    <source>
        <dbReference type="Google" id="ProtNLM"/>
    </source>
</evidence>
<dbReference type="GO" id="GO:0004869">
    <property type="term" value="F:cysteine-type endopeptidase inhibitor activity"/>
    <property type="evidence" value="ECO:0007669"/>
    <property type="project" value="UniProtKB-KW"/>
</dbReference>
<evidence type="ECO:0000256" key="6">
    <source>
        <dbReference type="ARBA" id="ARBA00022729"/>
    </source>
</evidence>
<sequence>MLWRALLLVGLILLGSQVSSSRFVDINKNEEVFAISVEHVLYQFNESQEDEFAYKFMRIRRSKRKVSGPSVAPCSSHTPPGAQAGWWCPLSAGLDVAQEISSGGSQGPVLMGLTCLSKSRGGAVSRTCECISGR</sequence>
<evidence type="ECO:0000256" key="4">
    <source>
        <dbReference type="ARBA" id="ARBA00022690"/>
    </source>
</evidence>
<keyword evidence="3" id="KW-0964">Secreted</keyword>
<dbReference type="GO" id="GO:0005576">
    <property type="term" value="C:extracellular region"/>
    <property type="evidence" value="ECO:0007669"/>
    <property type="project" value="UniProtKB-SubCell"/>
</dbReference>
<keyword evidence="10" id="KW-1185">Reference proteome</keyword>
<organism evidence="9 10">
    <name type="scientific">Oryctolagus cuniculus</name>
    <name type="common">Rabbit</name>
    <dbReference type="NCBI Taxonomy" id="9986"/>
    <lineage>
        <taxon>Eukaryota</taxon>
        <taxon>Metazoa</taxon>
        <taxon>Chordata</taxon>
        <taxon>Craniata</taxon>
        <taxon>Vertebrata</taxon>
        <taxon>Euteleostomi</taxon>
        <taxon>Mammalia</taxon>
        <taxon>Eutheria</taxon>
        <taxon>Euarchontoglires</taxon>
        <taxon>Glires</taxon>
        <taxon>Lagomorpha</taxon>
        <taxon>Leporidae</taxon>
        <taxon>Oryctolagus</taxon>
    </lineage>
</organism>
<evidence type="ECO:0000256" key="7">
    <source>
        <dbReference type="ARBA" id="ARBA00023157"/>
    </source>
</evidence>
<evidence type="ECO:0000256" key="5">
    <source>
        <dbReference type="ARBA" id="ARBA00022704"/>
    </source>
</evidence>
<evidence type="ECO:0000256" key="3">
    <source>
        <dbReference type="ARBA" id="ARBA00022525"/>
    </source>
</evidence>
<dbReference type="InterPro" id="IPR052333">
    <property type="entry name" value="Cystatin_spermatogenesis"/>
</dbReference>